<dbReference type="InterPro" id="IPR053231">
    <property type="entry name" value="GPCR_LN-TM7"/>
</dbReference>
<organism evidence="2 3">
    <name type="scientific">Mya arenaria</name>
    <name type="common">Soft-shell clam</name>
    <dbReference type="NCBI Taxonomy" id="6604"/>
    <lineage>
        <taxon>Eukaryota</taxon>
        <taxon>Metazoa</taxon>
        <taxon>Spiralia</taxon>
        <taxon>Lophotrochozoa</taxon>
        <taxon>Mollusca</taxon>
        <taxon>Bivalvia</taxon>
        <taxon>Autobranchia</taxon>
        <taxon>Heteroconchia</taxon>
        <taxon>Euheterodonta</taxon>
        <taxon>Imparidentia</taxon>
        <taxon>Neoheterodontei</taxon>
        <taxon>Myida</taxon>
        <taxon>Myoidea</taxon>
        <taxon>Myidae</taxon>
        <taxon>Mya</taxon>
    </lineage>
</organism>
<evidence type="ECO:0000313" key="2">
    <source>
        <dbReference type="EMBL" id="WAQ97231.1"/>
    </source>
</evidence>
<name>A0ABY7DHR6_MYAAR</name>
<protein>
    <submittedName>
        <fullName evidence="2">Uncharacterized protein</fullName>
    </submittedName>
</protein>
<dbReference type="Gene3D" id="1.20.1070.10">
    <property type="entry name" value="Rhodopsin 7-helix transmembrane proteins"/>
    <property type="match status" value="1"/>
</dbReference>
<feature type="transmembrane region" description="Helical" evidence="1">
    <location>
        <begin position="485"/>
        <end position="506"/>
    </location>
</feature>
<accession>A0ABY7DHR6</accession>
<dbReference type="PANTHER" id="PTHR45902:SF4">
    <property type="entry name" value="G-PROTEIN COUPLED RECEPTORS FAMILY 2 PROFILE 2 DOMAIN-CONTAINING PROTEIN"/>
    <property type="match status" value="1"/>
</dbReference>
<proteinExistence type="predicted"/>
<keyword evidence="1" id="KW-1133">Transmembrane helix</keyword>
<dbReference type="EMBL" id="CP111013">
    <property type="protein sequence ID" value="WAQ97231.1"/>
    <property type="molecule type" value="Genomic_DNA"/>
</dbReference>
<gene>
    <name evidence="2" type="ORF">MAR_029921</name>
</gene>
<evidence type="ECO:0000313" key="3">
    <source>
        <dbReference type="Proteomes" id="UP001164746"/>
    </source>
</evidence>
<sequence length="536" mass="60943">MTYSFSGLLNVKRPNIMPTAHLKQIPTDVNISCSISRNLVGGKCVPKFTTLQSVLVLLNLRAIPEQRLHMKIPELGSMLFKLYDDLKDWFPPGFENEYCSGGASAELHASAETKLSSDSYVDVINIDYNIPLLILQPIEMDAFFNDFLESFQSEKLDVYLDKRTFLTFRIYIIERYKPPDSLEIHKTGLHNRLRSNFGEQPVSYNASIVGIESTPIPDLTRNTTDTYNMHPYQITSLEKIDDSKVSIKLSYPLFDHSDFCFEFQSQVLEFKHLIDCPLVNISRSNSSWITLQNGNVKMEVGYEISSDCYYMSGPDSIAICLNSYKNFTAYLQQMSGQVLKYSPEVIVTITCIGLSILCLLMSLAAYTAFPKLRHPLPVRNSMTLVSTHLAAQSFNQDDRREKQFQMETIFPVPQLCLFYVSNLCVCKCRCLSGQGLRIRIKRSPSVQKNVKNERSDLEIFVKLSPITGMTWIFGLINSFTQISFFSYLFIVLNASQGVFLFFAFICNRRVYSMLMNLVYGTPELSTTGNTMSTTAS</sequence>
<evidence type="ECO:0000256" key="1">
    <source>
        <dbReference type="SAM" id="Phobius"/>
    </source>
</evidence>
<reference evidence="2" key="1">
    <citation type="submission" date="2022-11" db="EMBL/GenBank/DDBJ databases">
        <title>Centuries of genome instability and evolution in soft-shell clam transmissible cancer (bioRxiv).</title>
        <authorList>
            <person name="Hart S.F.M."/>
            <person name="Yonemitsu M.A."/>
            <person name="Giersch R.M."/>
            <person name="Beal B.F."/>
            <person name="Arriagada G."/>
            <person name="Davis B.W."/>
            <person name="Ostrander E.A."/>
            <person name="Goff S.P."/>
            <person name="Metzger M.J."/>
        </authorList>
    </citation>
    <scope>NUCLEOTIDE SEQUENCE</scope>
    <source>
        <strain evidence="2">MELC-2E11</strain>
        <tissue evidence="2">Siphon/mantle</tissue>
    </source>
</reference>
<dbReference type="PANTHER" id="PTHR45902">
    <property type="entry name" value="LATROPHILIN RECEPTOR-LIKE PROTEIN A"/>
    <property type="match status" value="1"/>
</dbReference>
<feature type="transmembrane region" description="Helical" evidence="1">
    <location>
        <begin position="459"/>
        <end position="479"/>
    </location>
</feature>
<dbReference type="Proteomes" id="UP001164746">
    <property type="component" value="Chromosome 2"/>
</dbReference>
<keyword evidence="1" id="KW-0812">Transmembrane</keyword>
<keyword evidence="1" id="KW-0472">Membrane</keyword>
<feature type="transmembrane region" description="Helical" evidence="1">
    <location>
        <begin position="345"/>
        <end position="369"/>
    </location>
</feature>
<keyword evidence="3" id="KW-1185">Reference proteome</keyword>